<keyword evidence="5" id="KW-0630">Potassium</keyword>
<keyword evidence="8" id="KW-0114">cAMP</keyword>
<dbReference type="PANTHER" id="PTHR45689">
    <property type="entry name" value="I[[H]] CHANNEL, ISOFORM E"/>
    <property type="match status" value="1"/>
</dbReference>
<keyword evidence="9" id="KW-0406">Ion transport</keyword>
<evidence type="ECO:0000256" key="2">
    <source>
        <dbReference type="ARBA" id="ARBA00022566"/>
    </source>
</evidence>
<feature type="transmembrane region" description="Helical" evidence="11">
    <location>
        <begin position="229"/>
        <end position="253"/>
    </location>
</feature>
<name>A0A9Q0DU92_9TELE</name>
<dbReference type="Gene3D" id="1.10.287.70">
    <property type="match status" value="1"/>
</dbReference>
<dbReference type="GO" id="GO:0098855">
    <property type="term" value="C:HCN channel complex"/>
    <property type="evidence" value="ECO:0007669"/>
    <property type="project" value="TreeGrafter"/>
</dbReference>
<dbReference type="Pfam" id="PF00520">
    <property type="entry name" value="Ion_trans"/>
    <property type="match status" value="1"/>
</dbReference>
<feature type="domain" description="Ion transport" evidence="12">
    <location>
        <begin position="229"/>
        <end position="497"/>
    </location>
</feature>
<feature type="transmembrane region" description="Helical" evidence="11">
    <location>
        <begin position="466"/>
        <end position="491"/>
    </location>
</feature>
<feature type="transmembrane region" description="Helical" evidence="11">
    <location>
        <begin position="259"/>
        <end position="278"/>
    </location>
</feature>
<evidence type="ECO:0000256" key="1">
    <source>
        <dbReference type="ARBA" id="ARBA00004141"/>
    </source>
</evidence>
<keyword evidence="2" id="KW-0116">cAMP-binding</keyword>
<keyword evidence="5" id="KW-0631">Potassium channel</keyword>
<evidence type="ECO:0000259" key="12">
    <source>
        <dbReference type="Pfam" id="PF00520"/>
    </source>
</evidence>
<dbReference type="GO" id="GO:0030552">
    <property type="term" value="F:cAMP binding"/>
    <property type="evidence" value="ECO:0007669"/>
    <property type="project" value="UniProtKB-KW"/>
</dbReference>
<protein>
    <submittedName>
        <fullName evidence="14">Uncharacterized protein</fullName>
    </submittedName>
</protein>
<evidence type="ECO:0000256" key="8">
    <source>
        <dbReference type="ARBA" id="ARBA00023149"/>
    </source>
</evidence>
<feature type="transmembrane region" description="Helical" evidence="11">
    <location>
        <begin position="392"/>
        <end position="412"/>
    </location>
</feature>
<keyword evidence="9" id="KW-0407">Ion channel</keyword>
<keyword evidence="4" id="KW-0547">Nucleotide-binding</keyword>
<dbReference type="FunFam" id="1.10.287.70:FF:000031">
    <property type="entry name" value="Potassium/sodium hyperpolarization-activated cyclic nucleotide-gated channel 1, putative"/>
    <property type="match status" value="1"/>
</dbReference>
<dbReference type="SUPFAM" id="SSF81324">
    <property type="entry name" value="Voltage-gated potassium channels"/>
    <property type="match status" value="1"/>
</dbReference>
<feature type="compositionally biased region" description="Gly residues" evidence="10">
    <location>
        <begin position="132"/>
        <end position="148"/>
    </location>
</feature>
<dbReference type="InterPro" id="IPR013621">
    <property type="entry name" value="Ion_trans_N"/>
</dbReference>
<keyword evidence="15" id="KW-1185">Reference proteome</keyword>
<accession>A0A9Q0DU92</accession>
<dbReference type="Pfam" id="PF08412">
    <property type="entry name" value="Ion_trans_N"/>
    <property type="match status" value="1"/>
</dbReference>
<dbReference type="InterPro" id="IPR003938">
    <property type="entry name" value="K_chnl_volt-dep_EAG/ELK/ERG"/>
</dbReference>
<dbReference type="InterPro" id="IPR005821">
    <property type="entry name" value="Ion_trans_dom"/>
</dbReference>
<sequence length="547" mass="61331">MDRLHSSTRKRLYSLPQHIGHKASLTGEGEDGDKDTRRKSIRMKPLPSPSPSSGGSCKGIGGPKSGDSVVTMETDIGRQLKTSSNGDCRRFRGSLSSITSRHVHDSESAEERLLITEAVGDVTPSEDSPPGAVGGGPDQVAQGDGGSQDGSPDRQSGFIKLDGSDQISPDDERLYQAGFMHRQFGAMLQPGVNKFSLRMFGSEKAVEREQERVKSAGFWIIHPYSDFRFYWDLTMLLLMVGNLIIIPVGITFFKDEHTPPWIVFNVVSDTFFLVDLVLNFRTGIVKEDNTEIILDPRHIKIRYLRSWFAVDFISSIPVDYIFLIVETRIDSDFYKTARALRIVRFTKILSLLRLLRLSRLIRYIHQWEEAVRSPLYSIFHMTYDLASAMVRIVNLIGMMLLLCHWDGCLQFLVPMLQDFPADCWVSRNKMVNDTWGQQYSYALFKAMSHMLCIGYGMHPPVGMTDVWLTILSMIVGATCYAMFVGHATALIQSIDSSRRQYQEKVSREDHGWQCGVCAVTSRGKSGRGESGWVGAPALPPFGYVDGA</sequence>
<dbReference type="GO" id="GO:0030425">
    <property type="term" value="C:dendrite"/>
    <property type="evidence" value="ECO:0007669"/>
    <property type="project" value="TreeGrafter"/>
</dbReference>
<gene>
    <name evidence="14" type="ORF">NHX12_006022</name>
</gene>
<dbReference type="GO" id="GO:0035725">
    <property type="term" value="P:sodium ion transmembrane transport"/>
    <property type="evidence" value="ECO:0007669"/>
    <property type="project" value="TreeGrafter"/>
</dbReference>
<feature type="region of interest" description="Disordered" evidence="10">
    <location>
        <begin position="1"/>
        <end position="91"/>
    </location>
</feature>
<evidence type="ECO:0000256" key="10">
    <source>
        <dbReference type="SAM" id="MobiDB-lite"/>
    </source>
</evidence>
<dbReference type="PRINTS" id="PR01463">
    <property type="entry name" value="EAGCHANLFMLY"/>
</dbReference>
<comment type="subcellular location">
    <subcellularLocation>
        <location evidence="1">Membrane</location>
        <topology evidence="1">Multi-pass membrane protein</topology>
    </subcellularLocation>
</comment>
<dbReference type="GO" id="GO:0005249">
    <property type="term" value="F:voltage-gated potassium channel activity"/>
    <property type="evidence" value="ECO:0007669"/>
    <property type="project" value="InterPro"/>
</dbReference>
<keyword evidence="3 11" id="KW-0812">Transmembrane</keyword>
<dbReference type="GO" id="GO:0030424">
    <property type="term" value="C:axon"/>
    <property type="evidence" value="ECO:0007669"/>
    <property type="project" value="TreeGrafter"/>
</dbReference>
<dbReference type="PANTHER" id="PTHR45689:SF4">
    <property type="entry name" value="POTASSIUM_SODIUM HYPERPOLARIZATION-ACTIVATED CYCLIC NUCLEOTIDE-GATED CHANNEL 4"/>
    <property type="match status" value="1"/>
</dbReference>
<proteinExistence type="predicted"/>
<feature type="region of interest" description="Disordered" evidence="10">
    <location>
        <begin position="121"/>
        <end position="167"/>
    </location>
</feature>
<keyword evidence="9" id="KW-1071">Ligand-gated ion channel</keyword>
<keyword evidence="7 11" id="KW-0472">Membrane</keyword>
<keyword evidence="5" id="KW-0633">Potassium transport</keyword>
<feature type="compositionally biased region" description="Basic residues" evidence="10">
    <location>
        <begin position="1"/>
        <end position="12"/>
    </location>
</feature>
<organism evidence="14 15">
    <name type="scientific">Muraenolepis orangiensis</name>
    <name type="common">Patagonian moray cod</name>
    <dbReference type="NCBI Taxonomy" id="630683"/>
    <lineage>
        <taxon>Eukaryota</taxon>
        <taxon>Metazoa</taxon>
        <taxon>Chordata</taxon>
        <taxon>Craniata</taxon>
        <taxon>Vertebrata</taxon>
        <taxon>Euteleostomi</taxon>
        <taxon>Actinopterygii</taxon>
        <taxon>Neopterygii</taxon>
        <taxon>Teleostei</taxon>
        <taxon>Neoteleostei</taxon>
        <taxon>Acanthomorphata</taxon>
        <taxon>Zeiogadaria</taxon>
        <taxon>Gadariae</taxon>
        <taxon>Gadiformes</taxon>
        <taxon>Muraenolepidoidei</taxon>
        <taxon>Muraenolepididae</taxon>
        <taxon>Muraenolepis</taxon>
    </lineage>
</organism>
<evidence type="ECO:0000256" key="4">
    <source>
        <dbReference type="ARBA" id="ARBA00022741"/>
    </source>
</evidence>
<evidence type="ECO:0000256" key="5">
    <source>
        <dbReference type="ARBA" id="ARBA00022826"/>
    </source>
</evidence>
<dbReference type="Proteomes" id="UP001148018">
    <property type="component" value="Unassembled WGS sequence"/>
</dbReference>
<evidence type="ECO:0000313" key="14">
    <source>
        <dbReference type="EMBL" id="KAJ3593688.1"/>
    </source>
</evidence>
<dbReference type="InterPro" id="IPR051413">
    <property type="entry name" value="K/Na_HCN_channel"/>
</dbReference>
<evidence type="ECO:0000256" key="6">
    <source>
        <dbReference type="ARBA" id="ARBA00022989"/>
    </source>
</evidence>
<comment type="caution">
    <text evidence="14">The sequence shown here is derived from an EMBL/GenBank/DDBJ whole genome shotgun (WGS) entry which is preliminary data.</text>
</comment>
<dbReference type="EMBL" id="JANIIK010000112">
    <property type="protein sequence ID" value="KAJ3593688.1"/>
    <property type="molecule type" value="Genomic_DNA"/>
</dbReference>
<keyword evidence="9" id="KW-0813">Transport</keyword>
<evidence type="ECO:0000256" key="11">
    <source>
        <dbReference type="SAM" id="Phobius"/>
    </source>
</evidence>
<dbReference type="AlphaFoldDB" id="A0A9Q0DU92"/>
<evidence type="ECO:0000256" key="3">
    <source>
        <dbReference type="ARBA" id="ARBA00022692"/>
    </source>
</evidence>
<dbReference type="OrthoDB" id="421226at2759"/>
<evidence type="ECO:0000259" key="13">
    <source>
        <dbReference type="Pfam" id="PF08412"/>
    </source>
</evidence>
<feature type="domain" description="Ion transport N-terminal" evidence="13">
    <location>
        <begin position="185"/>
        <end position="227"/>
    </location>
</feature>
<dbReference type="GO" id="GO:0003254">
    <property type="term" value="P:regulation of membrane depolarization"/>
    <property type="evidence" value="ECO:0007669"/>
    <property type="project" value="TreeGrafter"/>
</dbReference>
<evidence type="ECO:0000256" key="7">
    <source>
        <dbReference type="ARBA" id="ARBA00023136"/>
    </source>
</evidence>
<reference evidence="14" key="1">
    <citation type="submission" date="2022-07" db="EMBL/GenBank/DDBJ databases">
        <title>Chromosome-level genome of Muraenolepis orangiensis.</title>
        <authorList>
            <person name="Kim J."/>
        </authorList>
    </citation>
    <scope>NUCLEOTIDE SEQUENCE</scope>
    <source>
        <strain evidence="14">KU_S4_2022</strain>
        <tissue evidence="14">Muscle</tissue>
    </source>
</reference>
<evidence type="ECO:0000313" key="15">
    <source>
        <dbReference type="Proteomes" id="UP001148018"/>
    </source>
</evidence>
<keyword evidence="6 11" id="KW-1133">Transmembrane helix</keyword>
<evidence type="ECO:0000256" key="9">
    <source>
        <dbReference type="ARBA" id="ARBA00023286"/>
    </source>
</evidence>